<comment type="caution">
    <text evidence="1">The sequence shown here is derived from an EMBL/GenBank/DDBJ whole genome shotgun (WGS) entry which is preliminary data.</text>
</comment>
<dbReference type="AlphaFoldDB" id="A0A8X6LT31"/>
<name>A0A8X6LT31_TRICU</name>
<evidence type="ECO:0000313" key="2">
    <source>
        <dbReference type="Proteomes" id="UP000887116"/>
    </source>
</evidence>
<dbReference type="EMBL" id="BMAO01028094">
    <property type="protein sequence ID" value="GFR21941.1"/>
    <property type="molecule type" value="Genomic_DNA"/>
</dbReference>
<reference evidence="1" key="1">
    <citation type="submission" date="2020-07" db="EMBL/GenBank/DDBJ databases">
        <title>Multicomponent nature underlies the extraordinary mechanical properties of spider dragline silk.</title>
        <authorList>
            <person name="Kono N."/>
            <person name="Nakamura H."/>
            <person name="Mori M."/>
            <person name="Yoshida Y."/>
            <person name="Ohtoshi R."/>
            <person name="Malay A.D."/>
            <person name="Moran D.A.P."/>
            <person name="Tomita M."/>
            <person name="Numata K."/>
            <person name="Arakawa K."/>
        </authorList>
    </citation>
    <scope>NUCLEOTIDE SEQUENCE</scope>
</reference>
<dbReference type="Proteomes" id="UP000887116">
    <property type="component" value="Unassembled WGS sequence"/>
</dbReference>
<proteinExistence type="predicted"/>
<organism evidence="1 2">
    <name type="scientific">Trichonephila clavata</name>
    <name type="common">Joro spider</name>
    <name type="synonym">Nephila clavata</name>
    <dbReference type="NCBI Taxonomy" id="2740835"/>
    <lineage>
        <taxon>Eukaryota</taxon>
        <taxon>Metazoa</taxon>
        <taxon>Ecdysozoa</taxon>
        <taxon>Arthropoda</taxon>
        <taxon>Chelicerata</taxon>
        <taxon>Arachnida</taxon>
        <taxon>Araneae</taxon>
        <taxon>Araneomorphae</taxon>
        <taxon>Entelegynae</taxon>
        <taxon>Araneoidea</taxon>
        <taxon>Nephilidae</taxon>
        <taxon>Trichonephila</taxon>
    </lineage>
</organism>
<keyword evidence="2" id="KW-1185">Reference proteome</keyword>
<accession>A0A8X6LT31</accession>
<sequence length="81" mass="9438">MPIRDRRFMFNPTFQHPMPFFIHRLLEHEDKHKGSATYMTAELIEPGFAQCEVSQSGQSLIGLCGSFQCRSRLSLHHYVIE</sequence>
<protein>
    <submittedName>
        <fullName evidence="1">Uncharacterized protein</fullName>
    </submittedName>
</protein>
<dbReference type="OrthoDB" id="10271714at2759"/>
<evidence type="ECO:0000313" key="1">
    <source>
        <dbReference type="EMBL" id="GFR21941.1"/>
    </source>
</evidence>
<gene>
    <name evidence="1" type="ORF">TNCT_723451</name>
</gene>